<accession>A0ABP8Z429</accession>
<dbReference type="InterPro" id="IPR006047">
    <property type="entry name" value="GH13_cat_dom"/>
</dbReference>
<dbReference type="InterPro" id="IPR013797">
    <property type="entry name" value="Maltooligo_trehalose_synth_4"/>
</dbReference>
<dbReference type="Gene3D" id="3.30.1590.10">
    <property type="entry name" value="Maltooligosyl trehalose synthase, domain 2"/>
    <property type="match status" value="1"/>
</dbReference>
<reference evidence="3" key="1">
    <citation type="journal article" date="2019" name="Int. J. Syst. Evol. Microbiol.">
        <title>The Global Catalogue of Microorganisms (GCM) 10K type strain sequencing project: providing services to taxonomists for standard genome sequencing and annotation.</title>
        <authorList>
            <consortium name="The Broad Institute Genomics Platform"/>
            <consortium name="The Broad Institute Genome Sequencing Center for Infectious Disease"/>
            <person name="Wu L."/>
            <person name="Ma J."/>
        </authorList>
    </citation>
    <scope>NUCLEOTIDE SEQUENCE [LARGE SCALE GENOMIC DNA]</scope>
    <source>
        <strain evidence="3">JCM 19015</strain>
    </source>
</reference>
<sequence>MTDHAAPSSAPAQTPVSTYRVQVRKAFDLHSVAELTGYLADLGADWVYLSPLLEAEPGSDHGYDVVSHERVDPDRGGDEGLVEAANAAHAKGLGVLIDIVPNHMGVATPAKNAWWWDVLRNGKASRYADAFDIDWDFGGGRLRIPVLGDESDLDSLEVEGDELVYYDNRYPIAPGTADDGADARTVHSRQHYELMHWQRADSELNYRRFFAVNTLAGIRVELPQVFEESHRTIVGWVRDGLADGLRIDHPDGLADPKGYLDDLAEAIGGRYVLVEKILEGDEPLPEDWATAGTTGYDALGDVDRVLIDPAGEGPLTVLAARLDGPTDWQDLIHTTKREVADGILHSEVLRLVRTAADATEGTDPERLADAIGELLTCFPVYRSYLPRGVEQLDVAVQEAKRYRPDLAAEIDVASAVLRDPASAAAQRFQQTSGMIMAKGVEDSAFYRYTRLGSLTEVGGEPNDFAFSLDRFHERQARRQADWPNAMTTLSTHDTKRGEDVRARIDVLSELPGEWAEALATLERAVGFGDPTFANLLWQAAVGAWPIERDRLQAYAEKASKEAGVSTTWTAPDEAFGERLSAAVDAAYDDDAVAELVQRIATRLSPAGWTNSLSMKLLQLAAPGVPDVYQGSELWEQSLVDPDNRRPVDFATRRELLAQIDEGALPDVDETGAAKLLVVAKTLRLRRDRPELFTGYTPLTASGTAAEHLVAFDRGGAIALATRLPIGLAEHGGWGDTTVDVGSAPVIDVLTNREFEGGVLRVADVLAHYPVALLIEVGGKP</sequence>
<evidence type="ECO:0000313" key="2">
    <source>
        <dbReference type="EMBL" id="GAA4745811.1"/>
    </source>
</evidence>
<gene>
    <name evidence="2" type="primary">treY</name>
    <name evidence="2" type="ORF">GCM10025783_17100</name>
</gene>
<dbReference type="PANTHER" id="PTHR10357">
    <property type="entry name" value="ALPHA-AMYLASE FAMILY MEMBER"/>
    <property type="match status" value="1"/>
</dbReference>
<proteinExistence type="predicted"/>
<dbReference type="InterPro" id="IPR012767">
    <property type="entry name" value="Trehalose_TreY"/>
</dbReference>
<organism evidence="2 3">
    <name type="scientific">Amnibacterium soli</name>
    <dbReference type="NCBI Taxonomy" id="1282736"/>
    <lineage>
        <taxon>Bacteria</taxon>
        <taxon>Bacillati</taxon>
        <taxon>Actinomycetota</taxon>
        <taxon>Actinomycetes</taxon>
        <taxon>Micrococcales</taxon>
        <taxon>Microbacteriaceae</taxon>
        <taxon>Amnibacterium</taxon>
    </lineage>
</organism>
<evidence type="ECO:0000259" key="1">
    <source>
        <dbReference type="SMART" id="SM00642"/>
    </source>
</evidence>
<dbReference type="Proteomes" id="UP001500121">
    <property type="component" value="Unassembled WGS sequence"/>
</dbReference>
<feature type="domain" description="Glycosyl hydrolase family 13 catalytic" evidence="1">
    <location>
        <begin position="13"/>
        <end position="685"/>
    </location>
</feature>
<dbReference type="SUPFAM" id="SSF51445">
    <property type="entry name" value="(Trans)glycosidases"/>
    <property type="match status" value="1"/>
</dbReference>
<dbReference type="Gene3D" id="1.10.150.200">
    <property type="entry name" value="Maltooligosyl trehalose synthase, domain 3"/>
    <property type="match status" value="1"/>
</dbReference>
<dbReference type="EMBL" id="BAABLP010000003">
    <property type="protein sequence ID" value="GAA4745811.1"/>
    <property type="molecule type" value="Genomic_DNA"/>
</dbReference>
<dbReference type="SMART" id="SM00642">
    <property type="entry name" value="Aamy"/>
    <property type="match status" value="1"/>
</dbReference>
<name>A0ABP8Z429_9MICO</name>
<dbReference type="Pfam" id="PF00128">
    <property type="entry name" value="Alpha-amylase"/>
    <property type="match status" value="1"/>
</dbReference>
<dbReference type="CDD" id="cd11336">
    <property type="entry name" value="AmyAc_MTSase"/>
    <property type="match status" value="1"/>
</dbReference>
<protein>
    <submittedName>
        <fullName evidence="2">Malto-oligosyltrehalose synthase</fullName>
    </submittedName>
</protein>
<dbReference type="InterPro" id="IPR017853">
    <property type="entry name" value="GH"/>
</dbReference>
<evidence type="ECO:0000313" key="3">
    <source>
        <dbReference type="Proteomes" id="UP001500121"/>
    </source>
</evidence>
<dbReference type="RefSeq" id="WP_345480698.1">
    <property type="nucleotide sequence ID" value="NZ_BAABLP010000003.1"/>
</dbReference>
<keyword evidence="3" id="KW-1185">Reference proteome</keyword>
<dbReference type="NCBIfam" id="TIGR02401">
    <property type="entry name" value="trehalose_TreY"/>
    <property type="match status" value="1"/>
</dbReference>
<dbReference type="PANTHER" id="PTHR10357:SF216">
    <property type="entry name" value="MALTOOLIGOSYL TREHALOSE SYNTHASE-RELATED"/>
    <property type="match status" value="1"/>
</dbReference>
<comment type="caution">
    <text evidence="2">The sequence shown here is derived from an EMBL/GenBank/DDBJ whole genome shotgun (WGS) entry which is preliminary data.</text>
</comment>
<dbReference type="Gene3D" id="3.20.20.80">
    <property type="entry name" value="Glycosidases"/>
    <property type="match status" value="1"/>
</dbReference>
<dbReference type="Gene3D" id="1.10.10.470">
    <property type="entry name" value="Maltooligosyl trehalose synthase, domain 4"/>
    <property type="match status" value="1"/>
</dbReference>